<dbReference type="Gramene" id="TraesROB_scaffold_149354_01G000100.1">
    <property type="protein sequence ID" value="TraesROB_scaffold_149354_01G000100.1"/>
    <property type="gene ID" value="TraesROB_scaffold_149354_01G000100"/>
</dbReference>
<evidence type="ECO:0008006" key="4">
    <source>
        <dbReference type="Google" id="ProtNLM"/>
    </source>
</evidence>
<protein>
    <recommendedName>
        <fullName evidence="4">Late embryogenesis abundant protein LEA-2 subgroup domain-containing protein</fullName>
    </recommendedName>
</protein>
<keyword evidence="1" id="KW-1133">Transmembrane helix</keyword>
<dbReference type="Gramene" id="TraesCS2A02G383700.1">
    <property type="protein sequence ID" value="TraesCS2A02G383700.1.cds1"/>
    <property type="gene ID" value="TraesCS2A02G383700"/>
</dbReference>
<dbReference type="Gramene" id="TraesSTA2A03G00747480.1">
    <property type="protein sequence ID" value="TraesSTA2A03G00747480.1.CDS1"/>
    <property type="gene ID" value="TraesSTA2A03G00747480"/>
</dbReference>
<sequence>MEPDLEAGASPHAPTVSAKFVVLRLIGLLCLVMLTCVLLAAFMALLEAIPKSDRYQILRVPTFSVDLAGFDGLDGRTLAPSISPAFNLTLHGVSNHSSGPSSWVCQERGTVAVSYAGAVLAWGRVPGFCFGEHAHERAGMVALGAGVGLSDELRDRMASERRSRSAVVDVDIVLGWIAEESHYLKRLLSCRVKLDEPSPRPYPCKVLVSYPW</sequence>
<dbReference type="Gramene" id="TraesMAC2A03G00747990.1">
    <property type="protein sequence ID" value="TraesMAC2A03G00747990.1.CDS1"/>
    <property type="gene ID" value="TraesMAC2A03G00747990"/>
</dbReference>
<reference evidence="2" key="1">
    <citation type="submission" date="2018-08" db="EMBL/GenBank/DDBJ databases">
        <authorList>
            <person name="Rossello M."/>
        </authorList>
    </citation>
    <scope>NUCLEOTIDE SEQUENCE [LARGE SCALE GENOMIC DNA]</scope>
    <source>
        <strain evidence="2">cv. Chinese Spring</strain>
    </source>
</reference>
<dbReference type="Gramene" id="TraesJAG2A03G00749230.1">
    <property type="protein sequence ID" value="TraesJAG2A03G00749230.1.CDS1"/>
    <property type="gene ID" value="TraesJAG2A03G00749230"/>
</dbReference>
<dbReference type="OMA" id="SPCKVFI"/>
<keyword evidence="1" id="KW-0472">Membrane</keyword>
<dbReference type="PANTHER" id="PTHR33994:SF28">
    <property type="entry name" value="OS04G0515200 PROTEIN"/>
    <property type="match status" value="1"/>
</dbReference>
<dbReference type="Gramene" id="TraesCLE_scaffold_155705_01G000100.1">
    <property type="protein sequence ID" value="TraesCLE_scaffold_155705_01G000100.1"/>
    <property type="gene ID" value="TraesCLE_scaffold_155705_01G000100"/>
</dbReference>
<dbReference type="Proteomes" id="UP000019116">
    <property type="component" value="Chromosome 2A"/>
</dbReference>
<dbReference type="Gramene" id="TraesARI2A03G00757030.1">
    <property type="protein sequence ID" value="TraesARI2A03G00757030.1.CDS1"/>
    <property type="gene ID" value="TraesARI2A03G00757030"/>
</dbReference>
<dbReference type="Gramene" id="TraesPARA_EIv1.0_0372990.1">
    <property type="protein sequence ID" value="TraesPARA_EIv1.0_0372990.1.CDS1"/>
    <property type="gene ID" value="TraesPARA_EIv1.0_0372990"/>
</dbReference>
<dbReference type="Gramene" id="TraesSYM2A03G00756950.1">
    <property type="protein sequence ID" value="TraesSYM2A03G00756950.1.CDS1"/>
    <property type="gene ID" value="TraesSYM2A03G00756950"/>
</dbReference>
<dbReference type="OrthoDB" id="691805at2759"/>
<dbReference type="Gramene" id="TraesJUL2A03G00753980.1">
    <property type="protein sequence ID" value="TraesJUL2A03G00753980.1.CDS1"/>
    <property type="gene ID" value="TraesJUL2A03G00753980"/>
</dbReference>
<dbReference type="AlphaFoldDB" id="A0A3B6B2N6"/>
<evidence type="ECO:0000256" key="1">
    <source>
        <dbReference type="SAM" id="Phobius"/>
    </source>
</evidence>
<dbReference type="EnsemblPlants" id="TraesCS2A02G383700.1">
    <property type="protein sequence ID" value="TraesCS2A02G383700.1.cds1"/>
    <property type="gene ID" value="TraesCS2A02G383700"/>
</dbReference>
<accession>A0A3B6B2N6</accession>
<dbReference type="Gramene" id="TraesLDM2A03G00751770.1">
    <property type="protein sequence ID" value="TraesLDM2A03G00751770.1.CDS1"/>
    <property type="gene ID" value="TraesLDM2A03G00751770"/>
</dbReference>
<dbReference type="Gramene" id="TraesNOR2A03G00759010.1">
    <property type="protein sequence ID" value="TraesNOR2A03G00759010.1.CDS1"/>
    <property type="gene ID" value="TraesNOR2A03G00759010"/>
</dbReference>
<name>A0A3B6B2N6_WHEAT</name>
<dbReference type="PANTHER" id="PTHR33994">
    <property type="entry name" value="OS04G0515000 PROTEIN"/>
    <property type="match status" value="1"/>
</dbReference>
<reference evidence="2" key="2">
    <citation type="submission" date="2018-10" db="UniProtKB">
        <authorList>
            <consortium name="EnsemblPlants"/>
        </authorList>
    </citation>
    <scope>IDENTIFICATION</scope>
</reference>
<keyword evidence="3" id="KW-1185">Reference proteome</keyword>
<dbReference type="Gramene" id="TraesLAC2A03G00753080.1">
    <property type="protein sequence ID" value="TraesLAC2A03G00753080.1.CDS1"/>
    <property type="gene ID" value="TraesLAC2A03G00753080"/>
</dbReference>
<dbReference type="Gramene" id="TraesCAD_scaffold_106973_01G000200.1">
    <property type="protein sequence ID" value="TraesCAD_scaffold_106973_01G000200.1"/>
    <property type="gene ID" value="TraesCAD_scaffold_106973_01G000200"/>
</dbReference>
<evidence type="ECO:0000313" key="3">
    <source>
        <dbReference type="Proteomes" id="UP000019116"/>
    </source>
</evidence>
<evidence type="ECO:0000313" key="2">
    <source>
        <dbReference type="EnsemblPlants" id="TraesCS2A02G383700.1.cds1"/>
    </source>
</evidence>
<proteinExistence type="predicted"/>
<organism evidence="2">
    <name type="scientific">Triticum aestivum</name>
    <name type="common">Wheat</name>
    <dbReference type="NCBI Taxonomy" id="4565"/>
    <lineage>
        <taxon>Eukaryota</taxon>
        <taxon>Viridiplantae</taxon>
        <taxon>Streptophyta</taxon>
        <taxon>Embryophyta</taxon>
        <taxon>Tracheophyta</taxon>
        <taxon>Spermatophyta</taxon>
        <taxon>Magnoliopsida</taxon>
        <taxon>Liliopsida</taxon>
        <taxon>Poales</taxon>
        <taxon>Poaceae</taxon>
        <taxon>BOP clade</taxon>
        <taxon>Pooideae</taxon>
        <taxon>Triticodae</taxon>
        <taxon>Triticeae</taxon>
        <taxon>Triticinae</taxon>
        <taxon>Triticum</taxon>
    </lineage>
</organism>
<keyword evidence="1" id="KW-0812">Transmembrane</keyword>
<feature type="transmembrane region" description="Helical" evidence="1">
    <location>
        <begin position="20"/>
        <end position="46"/>
    </location>
</feature>
<dbReference type="Gramene" id="TraesCS2A03G0928400.1">
    <property type="protein sequence ID" value="TraesCS2A03G0928400.1.CDS1"/>
    <property type="gene ID" value="TraesCS2A03G0928400"/>
</dbReference>
<dbReference type="Gramene" id="TraesWEE_scaffold_150467_01G000200.1">
    <property type="protein sequence ID" value="TraesWEE_scaffold_150467_01G000200.1"/>
    <property type="gene ID" value="TraesWEE_scaffold_150467_01G000200"/>
</dbReference>